<feature type="region of interest" description="Disordered" evidence="1">
    <location>
        <begin position="1"/>
        <end position="33"/>
    </location>
</feature>
<dbReference type="Proteomes" id="UP001341840">
    <property type="component" value="Unassembled WGS sequence"/>
</dbReference>
<feature type="compositionally biased region" description="Low complexity" evidence="1">
    <location>
        <begin position="11"/>
        <end position="22"/>
    </location>
</feature>
<keyword evidence="3" id="KW-1185">Reference proteome</keyword>
<gene>
    <name evidence="2" type="ORF">PIB30_045784</name>
</gene>
<proteinExistence type="predicted"/>
<evidence type="ECO:0000313" key="2">
    <source>
        <dbReference type="EMBL" id="MED6196255.1"/>
    </source>
</evidence>
<reference evidence="2 3" key="1">
    <citation type="journal article" date="2023" name="Plants (Basel)">
        <title>Bridging the Gap: Combining Genomics and Transcriptomics Approaches to Understand Stylosanthes scabra, an Orphan Legume from the Brazilian Caatinga.</title>
        <authorList>
            <person name="Ferreira-Neto J.R.C."/>
            <person name="da Silva M.D."/>
            <person name="Binneck E."/>
            <person name="de Melo N.F."/>
            <person name="da Silva R.H."/>
            <person name="de Melo A.L.T.M."/>
            <person name="Pandolfi V."/>
            <person name="Bustamante F.O."/>
            <person name="Brasileiro-Vidal A.C."/>
            <person name="Benko-Iseppon A.M."/>
        </authorList>
    </citation>
    <scope>NUCLEOTIDE SEQUENCE [LARGE SCALE GENOMIC DNA]</scope>
    <source>
        <tissue evidence="2">Leaves</tissue>
    </source>
</reference>
<dbReference type="EMBL" id="JASCZI010211730">
    <property type="protein sequence ID" value="MED6196255.1"/>
    <property type="molecule type" value="Genomic_DNA"/>
</dbReference>
<evidence type="ECO:0000313" key="3">
    <source>
        <dbReference type="Proteomes" id="UP001341840"/>
    </source>
</evidence>
<sequence length="103" mass="11459">MASMKKDNDESSVPASSSSLLSGQNQRAMGIAPMTANKATSTIHHIMIHCKLISSFCGPVLQASVTSQRRKDRHVKVDGRDRCVRRIHPMRFLSFPTHSRAQQ</sequence>
<organism evidence="2 3">
    <name type="scientific">Stylosanthes scabra</name>
    <dbReference type="NCBI Taxonomy" id="79078"/>
    <lineage>
        <taxon>Eukaryota</taxon>
        <taxon>Viridiplantae</taxon>
        <taxon>Streptophyta</taxon>
        <taxon>Embryophyta</taxon>
        <taxon>Tracheophyta</taxon>
        <taxon>Spermatophyta</taxon>
        <taxon>Magnoliopsida</taxon>
        <taxon>eudicotyledons</taxon>
        <taxon>Gunneridae</taxon>
        <taxon>Pentapetalae</taxon>
        <taxon>rosids</taxon>
        <taxon>fabids</taxon>
        <taxon>Fabales</taxon>
        <taxon>Fabaceae</taxon>
        <taxon>Papilionoideae</taxon>
        <taxon>50 kb inversion clade</taxon>
        <taxon>dalbergioids sensu lato</taxon>
        <taxon>Dalbergieae</taxon>
        <taxon>Pterocarpus clade</taxon>
        <taxon>Stylosanthes</taxon>
    </lineage>
</organism>
<name>A0ABU6XGI7_9FABA</name>
<comment type="caution">
    <text evidence="2">The sequence shown here is derived from an EMBL/GenBank/DDBJ whole genome shotgun (WGS) entry which is preliminary data.</text>
</comment>
<evidence type="ECO:0000256" key="1">
    <source>
        <dbReference type="SAM" id="MobiDB-lite"/>
    </source>
</evidence>
<protein>
    <submittedName>
        <fullName evidence="2">Uncharacterized protein</fullName>
    </submittedName>
</protein>
<accession>A0ABU6XGI7</accession>